<comment type="caution">
    <text evidence="2">The sequence shown here is derived from an EMBL/GenBank/DDBJ whole genome shotgun (WGS) entry which is preliminary data.</text>
</comment>
<evidence type="ECO:0000259" key="1">
    <source>
        <dbReference type="Pfam" id="PF01261"/>
    </source>
</evidence>
<name>A0ABW1H813_9ACTN</name>
<dbReference type="InterPro" id="IPR013022">
    <property type="entry name" value="Xyl_isomerase-like_TIM-brl"/>
</dbReference>
<dbReference type="Proteomes" id="UP001596226">
    <property type="component" value="Unassembled WGS sequence"/>
</dbReference>
<dbReference type="Pfam" id="PF01261">
    <property type="entry name" value="AP_endonuc_2"/>
    <property type="match status" value="1"/>
</dbReference>
<gene>
    <name evidence="2" type="primary">eboE</name>
    <name evidence="2" type="ORF">ACFQGL_20805</name>
</gene>
<reference evidence="3" key="1">
    <citation type="journal article" date="2019" name="Int. J. Syst. Evol. Microbiol.">
        <title>The Global Catalogue of Microorganisms (GCM) 10K type strain sequencing project: providing services to taxonomists for standard genome sequencing and annotation.</title>
        <authorList>
            <consortium name="The Broad Institute Genomics Platform"/>
            <consortium name="The Broad Institute Genome Sequencing Center for Infectious Disease"/>
            <person name="Wu L."/>
            <person name="Ma J."/>
        </authorList>
    </citation>
    <scope>NUCLEOTIDE SEQUENCE [LARGE SCALE GENOMIC DNA]</scope>
    <source>
        <strain evidence="3">CGMCC 4.7144</strain>
    </source>
</reference>
<accession>A0ABW1H813</accession>
<dbReference type="Gene3D" id="3.20.20.150">
    <property type="entry name" value="Divalent-metal-dependent TIM barrel enzymes"/>
    <property type="match status" value="1"/>
</dbReference>
<protein>
    <submittedName>
        <fullName evidence="2">Metabolite traffic protein EboE</fullName>
    </submittedName>
</protein>
<evidence type="ECO:0000313" key="2">
    <source>
        <dbReference type="EMBL" id="MFC5925784.1"/>
    </source>
</evidence>
<proteinExistence type="predicted"/>
<sequence>MRLRHASGDTIHLGYCTNVHPAEQFAGILAQLDTYAVPVRAALGSDVLGLGLWLAAPVAAELAADPALRRRLRVELDARGLEVVTLNGFPYAAFQAPVVKHDVYRPDWTTEQRLAYTLNLARVLADLLPEDAARGSISTLPLAWRQPWDTDRADAARRRLDQLATGLAAVQRDTGRVVRVGFEPEPGCVVESTGQAAALLSGMDTERLGVCLDLAHLACAWEEPAEALDRLRTAGLPVVKVQVSAAVEAADPAGGADALRRWVEPRFLHQTRGVGCAGAADPADPAWAADDLDAALDATLPGPWRVHYHVPLHAPPEEPLGSTLPVLRAALAALYTGPAAGCDHLDVETYTWGVLPEARRPRTDAELAAGIAAELAFARDELVDLGLTPARTASATMEVSR</sequence>
<dbReference type="NCBIfam" id="NF035939">
    <property type="entry name" value="TIM_EboE"/>
    <property type="match status" value="1"/>
</dbReference>
<keyword evidence="3" id="KW-1185">Reference proteome</keyword>
<evidence type="ECO:0000313" key="3">
    <source>
        <dbReference type="Proteomes" id="UP001596226"/>
    </source>
</evidence>
<dbReference type="EMBL" id="JBHSQS010000012">
    <property type="protein sequence ID" value="MFC5925784.1"/>
    <property type="molecule type" value="Genomic_DNA"/>
</dbReference>
<organism evidence="2 3">
    <name type="scientific">Micromonospora vulcania</name>
    <dbReference type="NCBI Taxonomy" id="1441873"/>
    <lineage>
        <taxon>Bacteria</taxon>
        <taxon>Bacillati</taxon>
        <taxon>Actinomycetota</taxon>
        <taxon>Actinomycetes</taxon>
        <taxon>Micromonosporales</taxon>
        <taxon>Micromonosporaceae</taxon>
        <taxon>Micromonospora</taxon>
    </lineage>
</organism>
<dbReference type="InterPro" id="IPR036237">
    <property type="entry name" value="Xyl_isomerase-like_sf"/>
</dbReference>
<dbReference type="RefSeq" id="WP_377513860.1">
    <property type="nucleotide sequence ID" value="NZ_JBHSQS010000012.1"/>
</dbReference>
<feature type="domain" description="Xylose isomerase-like TIM barrel" evidence="1">
    <location>
        <begin position="62"/>
        <end position="246"/>
    </location>
</feature>
<dbReference type="SUPFAM" id="SSF51658">
    <property type="entry name" value="Xylose isomerase-like"/>
    <property type="match status" value="1"/>
</dbReference>